<evidence type="ECO:0000313" key="2">
    <source>
        <dbReference type="EMBL" id="EFQ82012.1"/>
    </source>
</evidence>
<sequence>MASMRRSTSDGWGQRRWAQVCLLSLLLLGLVGMHQAQLSENHHDSADPIAAVATMADHEPTGDSHHTTAENAMACGAIAVCLSMLVALVILAPASGRSSRVLWAAPRMPRWNLPVDRVMPPVDINQRLSILRC</sequence>
<gene>
    <name evidence="2" type="ORF">HMPREF0063_12854</name>
</gene>
<dbReference type="Proteomes" id="UP000003111">
    <property type="component" value="Unassembled WGS sequence"/>
</dbReference>
<dbReference type="STRING" id="585531.HMPREF0063_12854"/>
<dbReference type="EMBL" id="ACLF03000013">
    <property type="protein sequence ID" value="EFQ82012.1"/>
    <property type="molecule type" value="Genomic_DNA"/>
</dbReference>
<keyword evidence="3" id="KW-1185">Reference proteome</keyword>
<evidence type="ECO:0000256" key="1">
    <source>
        <dbReference type="SAM" id="Phobius"/>
    </source>
</evidence>
<accession>E2SFP5</accession>
<keyword evidence="1" id="KW-1133">Transmembrane helix</keyword>
<keyword evidence="1" id="KW-0812">Transmembrane</keyword>
<dbReference type="HOGENOM" id="CLU_1933540_0_0_11"/>
<reference evidence="2" key="1">
    <citation type="submission" date="2010-08" db="EMBL/GenBank/DDBJ databases">
        <authorList>
            <person name="Muzny D."/>
            <person name="Qin X."/>
            <person name="Buhay C."/>
            <person name="Dugan-Rocha S."/>
            <person name="Ding Y."/>
            <person name="Chen G."/>
            <person name="Hawes A."/>
            <person name="Holder M."/>
            <person name="Jhangiani S."/>
            <person name="Johnson A."/>
            <person name="Khan Z."/>
            <person name="Li Z."/>
            <person name="Liu W."/>
            <person name="Liu X."/>
            <person name="Perez L."/>
            <person name="Shen H."/>
            <person name="Wang Q."/>
            <person name="Watt J."/>
            <person name="Xi L."/>
            <person name="Xin Y."/>
            <person name="Zhou J."/>
            <person name="Deng J."/>
            <person name="Jiang H."/>
            <person name="Liu Y."/>
            <person name="Qu J."/>
            <person name="Song X.-Z."/>
            <person name="Zhang L."/>
            <person name="Villasana D."/>
            <person name="Johnson A."/>
            <person name="Liu J."/>
            <person name="Liyanage D."/>
            <person name="Lorensuhewa L."/>
            <person name="Robinson T."/>
            <person name="Song A."/>
            <person name="Song B.-B."/>
            <person name="Dinh H."/>
            <person name="Thornton R."/>
            <person name="Coyle M."/>
            <person name="Francisco L."/>
            <person name="Jackson L."/>
            <person name="Javaid M."/>
            <person name="Korchina V."/>
            <person name="Kovar C."/>
            <person name="Mata R."/>
            <person name="Mathew T."/>
            <person name="Ngo R."/>
            <person name="Nguyen L."/>
            <person name="Nguyen N."/>
            <person name="Okwuonu G."/>
            <person name="Ongeri F."/>
            <person name="Pham C."/>
            <person name="Simmons D."/>
            <person name="Wilczek-Boney K."/>
            <person name="Hale W."/>
            <person name="Jakkamsetti A."/>
            <person name="Pham P."/>
            <person name="Ruth R."/>
            <person name="San Lucas F."/>
            <person name="Warren J."/>
            <person name="Zhang J."/>
            <person name="Zhao Z."/>
            <person name="Zhou C."/>
            <person name="Zhu D."/>
            <person name="Lee S."/>
            <person name="Bess C."/>
            <person name="Blankenburg K."/>
            <person name="Forbes L."/>
            <person name="Fu Q."/>
            <person name="Gubbala S."/>
            <person name="Hirani K."/>
            <person name="Jayaseelan J.C."/>
            <person name="Lara F."/>
            <person name="Munidasa M."/>
            <person name="Palculict T."/>
            <person name="Patil S."/>
            <person name="Pu L.-L."/>
            <person name="Saada N."/>
            <person name="Tang L."/>
            <person name="Weissenberger G."/>
            <person name="Zhu Y."/>
            <person name="Hemphill L."/>
            <person name="Shang Y."/>
            <person name="Youmans B."/>
            <person name="Ayvaz T."/>
            <person name="Ross M."/>
            <person name="Santibanez J."/>
            <person name="Aqrawi P."/>
            <person name="Gross S."/>
            <person name="Joshi V."/>
            <person name="Fowler G."/>
            <person name="Nazareth L."/>
            <person name="Reid J."/>
            <person name="Worley K."/>
            <person name="Petrosino J."/>
            <person name="Highlander S."/>
            <person name="Gibbs R."/>
        </authorList>
    </citation>
    <scope>NUCLEOTIDE SEQUENCE [LARGE SCALE GENOMIC DNA]</scope>
    <source>
        <strain evidence="2">DSM 15272</strain>
    </source>
</reference>
<protein>
    <submittedName>
        <fullName evidence="2">Uncharacterized protein</fullName>
    </submittedName>
</protein>
<proteinExistence type="predicted"/>
<evidence type="ECO:0000313" key="3">
    <source>
        <dbReference type="Proteomes" id="UP000003111"/>
    </source>
</evidence>
<feature type="transmembrane region" description="Helical" evidence="1">
    <location>
        <begin position="71"/>
        <end position="92"/>
    </location>
</feature>
<dbReference type="AlphaFoldDB" id="E2SFP5"/>
<comment type="caution">
    <text evidence="2">The sequence shown here is derived from an EMBL/GenBank/DDBJ whole genome shotgun (WGS) entry which is preliminary data.</text>
</comment>
<keyword evidence="1" id="KW-0472">Membrane</keyword>
<organism evidence="2 3">
    <name type="scientific">Aeromicrobium marinum DSM 15272</name>
    <dbReference type="NCBI Taxonomy" id="585531"/>
    <lineage>
        <taxon>Bacteria</taxon>
        <taxon>Bacillati</taxon>
        <taxon>Actinomycetota</taxon>
        <taxon>Actinomycetes</taxon>
        <taxon>Propionibacteriales</taxon>
        <taxon>Nocardioidaceae</taxon>
        <taxon>Aeromicrobium</taxon>
    </lineage>
</organism>
<name>E2SFP5_9ACTN</name>